<name>A0A1H4E5P3_9BACT</name>
<dbReference type="InterPro" id="IPR017896">
    <property type="entry name" value="4Fe4S_Fe-S-bd"/>
</dbReference>
<dbReference type="RefSeq" id="WP_010266381.1">
    <property type="nucleotide sequence ID" value="NZ_CAEG01000021.1"/>
</dbReference>
<keyword evidence="6" id="KW-1185">Reference proteome</keyword>
<dbReference type="InterPro" id="IPR051460">
    <property type="entry name" value="HdrC_iron-sulfur_subunit"/>
</dbReference>
<dbReference type="Pfam" id="PF13183">
    <property type="entry name" value="Fer4_8"/>
    <property type="match status" value="1"/>
</dbReference>
<evidence type="ECO:0000313" key="5">
    <source>
        <dbReference type="EMBL" id="SEA80333.1"/>
    </source>
</evidence>
<reference evidence="5 6" key="1">
    <citation type="submission" date="2016-10" db="EMBL/GenBank/DDBJ databases">
        <authorList>
            <person name="de Groot N.N."/>
        </authorList>
    </citation>
    <scope>NUCLEOTIDE SEQUENCE [LARGE SCALE GENOMIC DNA]</scope>
    <source>
        <strain evidence="5 6">DSM 25383</strain>
    </source>
</reference>
<dbReference type="Proteomes" id="UP000183253">
    <property type="component" value="Unassembled WGS sequence"/>
</dbReference>
<dbReference type="SUPFAM" id="SSF46548">
    <property type="entry name" value="alpha-helical ferredoxin"/>
    <property type="match status" value="1"/>
</dbReference>
<evidence type="ECO:0000256" key="3">
    <source>
        <dbReference type="ARBA" id="ARBA00023014"/>
    </source>
</evidence>
<sequence length="111" mass="12490">MAAINFGYTISKPRAIDIDRNNLRKSDEILHEMPELQTCIGCGACTAVCTAGNLTEFNFRKVHTLVRRGEYQGAYEEMNKCMLCGKCRLVCPRGINTRGVVMLIKRKLGDF</sequence>
<feature type="domain" description="4Fe-4S ferredoxin-type" evidence="4">
    <location>
        <begin position="27"/>
        <end position="60"/>
    </location>
</feature>
<organism evidence="5 6">
    <name type="scientific">Alistipes timonensis JC136</name>
    <dbReference type="NCBI Taxonomy" id="1033731"/>
    <lineage>
        <taxon>Bacteria</taxon>
        <taxon>Pseudomonadati</taxon>
        <taxon>Bacteroidota</taxon>
        <taxon>Bacteroidia</taxon>
        <taxon>Bacteroidales</taxon>
        <taxon>Rikenellaceae</taxon>
        <taxon>Alistipes</taxon>
    </lineage>
</organism>
<dbReference type="InterPro" id="IPR009051">
    <property type="entry name" value="Helical_ferredxn"/>
</dbReference>
<dbReference type="InterPro" id="IPR017900">
    <property type="entry name" value="4Fe4S_Fe_S_CS"/>
</dbReference>
<dbReference type="PANTHER" id="PTHR43255:SF2">
    <property type="entry name" value="HETERODISULFIDE REDUCTASE RELATED PROTEIN"/>
    <property type="match status" value="1"/>
</dbReference>
<dbReference type="Gene3D" id="1.10.1060.10">
    <property type="entry name" value="Alpha-helical ferredoxin"/>
    <property type="match status" value="1"/>
</dbReference>
<keyword evidence="3" id="KW-0411">Iron-sulfur</keyword>
<gene>
    <name evidence="5" type="ORF">SAMN05444145_106196</name>
</gene>
<evidence type="ECO:0000256" key="1">
    <source>
        <dbReference type="ARBA" id="ARBA00022723"/>
    </source>
</evidence>
<feature type="domain" description="4Fe-4S ferredoxin-type" evidence="4">
    <location>
        <begin position="71"/>
        <end position="101"/>
    </location>
</feature>
<dbReference type="PROSITE" id="PS00198">
    <property type="entry name" value="4FE4S_FER_1"/>
    <property type="match status" value="1"/>
</dbReference>
<accession>A0A1H4E5P3</accession>
<dbReference type="PANTHER" id="PTHR43255">
    <property type="entry name" value="IRON-SULFUR-BINDING OXIDOREDUCTASE FADF-RELATED-RELATED"/>
    <property type="match status" value="1"/>
</dbReference>
<dbReference type="GO" id="GO:0051536">
    <property type="term" value="F:iron-sulfur cluster binding"/>
    <property type="evidence" value="ECO:0007669"/>
    <property type="project" value="UniProtKB-KW"/>
</dbReference>
<evidence type="ECO:0000256" key="2">
    <source>
        <dbReference type="ARBA" id="ARBA00023004"/>
    </source>
</evidence>
<dbReference type="GO" id="GO:0046872">
    <property type="term" value="F:metal ion binding"/>
    <property type="evidence" value="ECO:0007669"/>
    <property type="project" value="UniProtKB-KW"/>
</dbReference>
<dbReference type="EMBL" id="FNRI01000006">
    <property type="protein sequence ID" value="SEA80333.1"/>
    <property type="molecule type" value="Genomic_DNA"/>
</dbReference>
<dbReference type="GO" id="GO:0005886">
    <property type="term" value="C:plasma membrane"/>
    <property type="evidence" value="ECO:0007669"/>
    <property type="project" value="TreeGrafter"/>
</dbReference>
<proteinExistence type="predicted"/>
<evidence type="ECO:0000259" key="4">
    <source>
        <dbReference type="PROSITE" id="PS51379"/>
    </source>
</evidence>
<evidence type="ECO:0000313" key="6">
    <source>
        <dbReference type="Proteomes" id="UP000183253"/>
    </source>
</evidence>
<dbReference type="AlphaFoldDB" id="A0A1H4E5P3"/>
<dbReference type="OrthoDB" id="5241828at2"/>
<dbReference type="STRING" id="1033731.SAMN05444145_106196"/>
<protein>
    <submittedName>
        <fullName evidence="5">4Fe-4S dicluster domain-containing protein</fullName>
    </submittedName>
</protein>
<keyword evidence="1" id="KW-0479">Metal-binding</keyword>
<dbReference type="PROSITE" id="PS51379">
    <property type="entry name" value="4FE4S_FER_2"/>
    <property type="match status" value="2"/>
</dbReference>
<keyword evidence="2" id="KW-0408">Iron</keyword>